<proteinExistence type="predicted"/>
<comment type="caution">
    <text evidence="1">The sequence shown here is derived from an EMBL/GenBank/DDBJ whole genome shotgun (WGS) entry which is preliminary data.</text>
</comment>
<protein>
    <submittedName>
        <fullName evidence="1">Uncharacterized protein</fullName>
    </submittedName>
</protein>
<dbReference type="Pfam" id="PF18928">
    <property type="entry name" value="DUF5677"/>
    <property type="match status" value="1"/>
</dbReference>
<dbReference type="AlphaFoldDB" id="A0AAD2MAT7"/>
<accession>A0AAD2MAT7</accession>
<organism evidence="1 2">
    <name type="scientific">Listeria monocytogenes</name>
    <dbReference type="NCBI Taxonomy" id="1639"/>
    <lineage>
        <taxon>Bacteria</taxon>
        <taxon>Bacillati</taxon>
        <taxon>Bacillota</taxon>
        <taxon>Bacilli</taxon>
        <taxon>Bacillales</taxon>
        <taxon>Listeriaceae</taxon>
        <taxon>Listeria</taxon>
    </lineage>
</organism>
<name>A0AAD2MAT7_LISMN</name>
<reference evidence="1 2" key="1">
    <citation type="submission" date="2019-09" db="EMBL/GenBank/DDBJ databases">
        <authorList>
            <consortium name="PulseNet: The National Subtyping Network for Foodborne Disease Surveillance"/>
            <person name="Tarr C.L."/>
            <person name="Trees E."/>
            <person name="Katz L.S."/>
            <person name="Carleton-Romer H.A."/>
            <person name="Stroika S."/>
            <person name="Kucerova Z."/>
            <person name="Roache K.F."/>
            <person name="Sabol A.L."/>
            <person name="Besser J."/>
            <person name="Gerner-Smidt P."/>
        </authorList>
    </citation>
    <scope>NUCLEOTIDE SEQUENCE [LARGE SCALE GENOMIC DNA]</scope>
    <source>
        <strain evidence="1 2">PNUSAL005666</strain>
    </source>
</reference>
<sequence>MIQDKILQDELLDGAKAVYERIIEHLNEKGPPTHTNTVLMVIIKNLLERVDTIQILAKMGREESLTILTRAFLELQVSLKFILKDDTDKRANSYYLNSKIQRIENLMKMSKSDSRFKLQLNDEEIKALKKRVPEANDLNDYLKYYKKEWYQMFASKPKRKIYRKWYALNWEYQSFKDMMMAVEIDESMYHFFYGLTSIDTHGMGAVDNIEIINSFYKITGSVPSLLCYIIIETYLSNTLYAISQYYGLEEDEVQTTNFIKMADSCMFRN</sequence>
<evidence type="ECO:0000313" key="1">
    <source>
        <dbReference type="EMBL" id="ECR7123423.1"/>
    </source>
</evidence>
<dbReference type="InterPro" id="IPR043733">
    <property type="entry name" value="DUF5677"/>
</dbReference>
<gene>
    <name evidence="1" type="ORF">F1788_11950</name>
</gene>
<evidence type="ECO:0000313" key="2">
    <source>
        <dbReference type="Proteomes" id="UP000421738"/>
    </source>
</evidence>
<dbReference type="Proteomes" id="UP000421738">
    <property type="component" value="Unassembled WGS sequence"/>
</dbReference>
<dbReference type="EMBL" id="AAKHCT010000004">
    <property type="protein sequence ID" value="ECR7123423.1"/>
    <property type="molecule type" value="Genomic_DNA"/>
</dbReference>